<dbReference type="EMBL" id="CP138898">
    <property type="protein sequence ID" value="WPK27033.1"/>
    <property type="molecule type" value="Genomic_DNA"/>
</dbReference>
<dbReference type="RefSeq" id="XP_062879411.1">
    <property type="nucleotide sequence ID" value="XM_063023341.1"/>
</dbReference>
<dbReference type="KEGG" id="asau:88175464"/>
<accession>A0AAX4HEX7</accession>
<sequence length="337" mass="37786">MAAINTEFNCEEDLSFAPLVTQPTASKSAIGLHNETMNPQLATPFPSLLKSNMDFQMGLEDDGALQISDFFDIPLLISDHGEEDSESESLAVSKLVNSRPSAMNDESTNAAAQVIKKYIREECKDTPQNSFVSTLHSETVTVTNECESPVAVVQELSEVVAKPAKVILGPEAFRNEHEKVMKIIVKYVAMKITNSFPPQAPKKSAAKELALDEFMMVLVSRLQLSMTNFMKGIIYLFRYMDIIYLLRYLNQSNNFANYTDMGFGLKKLIVGCFRLVLARERIAKDWKTITGLTNVQINAIVKTLIGRLNGKLNIKNVEVLRLKNEIFRFIQMVTKSV</sequence>
<evidence type="ECO:0000313" key="1">
    <source>
        <dbReference type="EMBL" id="WPK27033.1"/>
    </source>
</evidence>
<gene>
    <name evidence="1" type="ORF">PUMCH_004404</name>
</gene>
<proteinExistence type="predicted"/>
<evidence type="ECO:0008006" key="3">
    <source>
        <dbReference type="Google" id="ProtNLM"/>
    </source>
</evidence>
<keyword evidence="2" id="KW-1185">Reference proteome</keyword>
<reference evidence="1 2" key="1">
    <citation type="submission" date="2023-10" db="EMBL/GenBank/DDBJ databases">
        <title>Draft Genome Sequence of Candida saopaulonensis from a very Premature Infant with Sepsis.</title>
        <authorList>
            <person name="Ning Y."/>
            <person name="Dai R."/>
            <person name="Xiao M."/>
            <person name="Xu Y."/>
            <person name="Yan Q."/>
            <person name="Zhang L."/>
        </authorList>
    </citation>
    <scope>NUCLEOTIDE SEQUENCE [LARGE SCALE GENOMIC DNA]</scope>
    <source>
        <strain evidence="1 2">19XY460</strain>
    </source>
</reference>
<dbReference type="GeneID" id="88175464"/>
<organism evidence="1 2">
    <name type="scientific">Australozyma saopauloensis</name>
    <dbReference type="NCBI Taxonomy" id="291208"/>
    <lineage>
        <taxon>Eukaryota</taxon>
        <taxon>Fungi</taxon>
        <taxon>Dikarya</taxon>
        <taxon>Ascomycota</taxon>
        <taxon>Saccharomycotina</taxon>
        <taxon>Pichiomycetes</taxon>
        <taxon>Metschnikowiaceae</taxon>
        <taxon>Australozyma</taxon>
    </lineage>
</organism>
<dbReference type="Proteomes" id="UP001338582">
    <property type="component" value="Chromosome 5"/>
</dbReference>
<dbReference type="AlphaFoldDB" id="A0AAX4HEX7"/>
<protein>
    <recommendedName>
        <fullName evidence="3">BEN domain-containing protein</fullName>
    </recommendedName>
</protein>
<evidence type="ECO:0000313" key="2">
    <source>
        <dbReference type="Proteomes" id="UP001338582"/>
    </source>
</evidence>
<name>A0AAX4HEX7_9ASCO</name>